<protein>
    <submittedName>
        <fullName evidence="1">Uncharacterized protein</fullName>
    </submittedName>
</protein>
<proteinExistence type="predicted"/>
<name>A0ABW0IYA4_9HYPH</name>
<evidence type="ECO:0000313" key="2">
    <source>
        <dbReference type="Proteomes" id="UP001596053"/>
    </source>
</evidence>
<evidence type="ECO:0000313" key="1">
    <source>
        <dbReference type="EMBL" id="MFC5423234.1"/>
    </source>
</evidence>
<dbReference type="RefSeq" id="WP_377801399.1">
    <property type="nucleotide sequence ID" value="NZ_JBHSLW010000067.1"/>
</dbReference>
<gene>
    <name evidence="1" type="ORF">ACFPOB_27185</name>
</gene>
<dbReference type="Proteomes" id="UP001596053">
    <property type="component" value="Unassembled WGS sequence"/>
</dbReference>
<accession>A0ABW0IYA4</accession>
<sequence>MMLSTEQTRAVMHGIDNRLTWREIERPVGPQPIPDWCKGAHVDWVEGYCNSPRVRLKVHGNVRDWPDKRFAREDGCYYRARHADGRMEQYAHDGALSPAKVSMFQSADGTLRWHRRYGSEWGDQPGFATIQDGVRSGYEPGERIEVERMCTSKQAGFGGECYPLTMEDGSEIVLRGPWHVSAPAGYAEVAYVDVIRWKPWKDQPWHATGGMGGLYLRHDTFVAIIARFCPELPLAEVTYGGCTTIEPMKPEWTEPKRLVYEREWLARKAEREARS</sequence>
<organism evidence="1 2">
    <name type="scientific">Bosea eneae</name>
    <dbReference type="NCBI Taxonomy" id="151454"/>
    <lineage>
        <taxon>Bacteria</taxon>
        <taxon>Pseudomonadati</taxon>
        <taxon>Pseudomonadota</taxon>
        <taxon>Alphaproteobacteria</taxon>
        <taxon>Hyphomicrobiales</taxon>
        <taxon>Boseaceae</taxon>
        <taxon>Bosea</taxon>
    </lineage>
</organism>
<dbReference type="EMBL" id="JBHSLW010000067">
    <property type="protein sequence ID" value="MFC5423234.1"/>
    <property type="molecule type" value="Genomic_DNA"/>
</dbReference>
<comment type="caution">
    <text evidence="1">The sequence shown here is derived from an EMBL/GenBank/DDBJ whole genome shotgun (WGS) entry which is preliminary data.</text>
</comment>
<reference evidence="2" key="1">
    <citation type="journal article" date="2019" name="Int. J. Syst. Evol. Microbiol.">
        <title>The Global Catalogue of Microorganisms (GCM) 10K type strain sequencing project: providing services to taxonomists for standard genome sequencing and annotation.</title>
        <authorList>
            <consortium name="The Broad Institute Genomics Platform"/>
            <consortium name="The Broad Institute Genome Sequencing Center for Infectious Disease"/>
            <person name="Wu L."/>
            <person name="Ma J."/>
        </authorList>
    </citation>
    <scope>NUCLEOTIDE SEQUENCE [LARGE SCALE GENOMIC DNA]</scope>
    <source>
        <strain evidence="2">NCAIM B.01391</strain>
    </source>
</reference>
<keyword evidence="2" id="KW-1185">Reference proteome</keyword>